<evidence type="ECO:0000256" key="1">
    <source>
        <dbReference type="SAM" id="MobiDB-lite"/>
    </source>
</evidence>
<feature type="transmembrane region" description="Helical" evidence="2">
    <location>
        <begin position="105"/>
        <end position="122"/>
    </location>
</feature>
<keyword evidence="2" id="KW-0472">Membrane</keyword>
<feature type="region of interest" description="Disordered" evidence="1">
    <location>
        <begin position="700"/>
        <end position="720"/>
    </location>
</feature>
<gene>
    <name evidence="3" type="ORF">SAMN04488556_2857</name>
</gene>
<reference evidence="4" key="1">
    <citation type="submission" date="2016-10" db="EMBL/GenBank/DDBJ databases">
        <authorList>
            <person name="Varghese N."/>
            <person name="Submissions S."/>
        </authorList>
    </citation>
    <scope>NUCLEOTIDE SEQUENCE [LARGE SCALE GENOMIC DNA]</scope>
    <source>
        <strain evidence="4">DSM 22427</strain>
    </source>
</reference>
<dbReference type="OrthoDB" id="313284at2157"/>
<evidence type="ECO:0000313" key="4">
    <source>
        <dbReference type="Proteomes" id="UP000199199"/>
    </source>
</evidence>
<organism evidence="3 4">
    <name type="scientific">Halostagnicola kamekurae</name>
    <dbReference type="NCBI Taxonomy" id="619731"/>
    <lineage>
        <taxon>Archaea</taxon>
        <taxon>Methanobacteriati</taxon>
        <taxon>Methanobacteriota</taxon>
        <taxon>Stenosarchaea group</taxon>
        <taxon>Halobacteria</taxon>
        <taxon>Halobacteriales</taxon>
        <taxon>Natrialbaceae</taxon>
        <taxon>Halostagnicola</taxon>
    </lineage>
</organism>
<keyword evidence="2" id="KW-0812">Transmembrane</keyword>
<evidence type="ECO:0000313" key="3">
    <source>
        <dbReference type="EMBL" id="SFS79436.1"/>
    </source>
</evidence>
<feature type="transmembrane region" description="Helical" evidence="2">
    <location>
        <begin position="220"/>
        <end position="239"/>
    </location>
</feature>
<feature type="transmembrane region" description="Helical" evidence="2">
    <location>
        <begin position="518"/>
        <end position="536"/>
    </location>
</feature>
<dbReference type="Proteomes" id="UP000199199">
    <property type="component" value="Unassembled WGS sequence"/>
</dbReference>
<dbReference type="AlphaFoldDB" id="A0A1I6SR79"/>
<feature type="transmembrane region" description="Helical" evidence="2">
    <location>
        <begin position="344"/>
        <end position="367"/>
    </location>
</feature>
<feature type="transmembrane region" description="Helical" evidence="2">
    <location>
        <begin position="585"/>
        <end position="607"/>
    </location>
</feature>
<accession>A0A1I6SR79</accession>
<feature type="transmembrane region" description="Helical" evidence="2">
    <location>
        <begin position="193"/>
        <end position="213"/>
    </location>
</feature>
<dbReference type="GO" id="GO:0016740">
    <property type="term" value="F:transferase activity"/>
    <property type="evidence" value="ECO:0007669"/>
    <property type="project" value="UniProtKB-KW"/>
</dbReference>
<sequence>MADPAEVARRAARFREERADGKATLETLLEVDDAHETWTFDDLPVDSGTFGELVSRDLVTKVDGEYRVASREGIRAGLTGESVASSSNADDGFEFELPVSLERPTVGAVLASLVFLVAMRLLNAPAVFRDGTILSPGNDPYYFRYWMDRFLAESNGPTDIGLLADMPGDAALKRPLTHATNWFLAEFVGPDAVAAWLPVVATLLLGVLVYWLAVIVTDDVRVGIAAIVLLALTPVHAVYSGVGFLEHLLHQYLWLGVTLVAFAWLAVDVRRRRLQQPNSDSDRPLSEALSAHLRTPWTWVAAVALGVGLSFSALAWGGSILMFVPAAGYIGLKVAMDARDGVSPALAAAPIVAGLLVASGLTAFFHFQWDWQNSFVAIVPVLTVVATIVIAALAEGWVRLEWPTTGLVGLEVVCAVAGIFLFRQLRPADWARLTERADDLFLREGLTESASLFSADLAVIHGPMSQLGIQFYVALVVLLWTCWVAYRRYEPAWLLLSVYVVFWVAMAAIQVRFAAQLAIPLSILGGLGLVHLTAWVDLARVPVPFRTDSESTRAGPSTAGRARRADTDGGESDPNIVRPTDASTVAYLTIIALIVCGMSLIFVPSLVAQTAHTDGQYEAATAIDDHAESIDREYPQNFVLSEWPDNRMYNYLVNGEADSFAYANAHYDEFQTADDPDSWYEEFRSDDVGYVVVGDTEASVPENATQSQLHDELGTGGEDGDGLSHYRLLATSDDVSAFAVVPGATIETTTDADGPVTVTTEQRIDGESITYEREVEPRDGTLEVTVPYSGEYTVDGETVTVDEADVLEGNAVDAS</sequence>
<feature type="region of interest" description="Disordered" evidence="1">
    <location>
        <begin position="547"/>
        <end position="577"/>
    </location>
</feature>
<evidence type="ECO:0000256" key="2">
    <source>
        <dbReference type="SAM" id="Phobius"/>
    </source>
</evidence>
<name>A0A1I6SR79_9EURY</name>
<feature type="transmembrane region" description="Helical" evidence="2">
    <location>
        <begin position="251"/>
        <end position="267"/>
    </location>
</feature>
<feature type="transmembrane region" description="Helical" evidence="2">
    <location>
        <begin position="492"/>
        <end position="511"/>
    </location>
</feature>
<keyword evidence="3" id="KW-0808">Transferase</keyword>
<feature type="transmembrane region" description="Helical" evidence="2">
    <location>
        <begin position="299"/>
        <end position="324"/>
    </location>
</feature>
<dbReference type="EMBL" id="FOZS01000002">
    <property type="protein sequence ID" value="SFS79436.1"/>
    <property type="molecule type" value="Genomic_DNA"/>
</dbReference>
<protein>
    <submittedName>
        <fullName evidence="3">Dolichyl-diphosphooligosaccharide--protein glycosyltransferase</fullName>
    </submittedName>
</protein>
<keyword evidence="2" id="KW-1133">Transmembrane helix</keyword>
<feature type="transmembrane region" description="Helical" evidence="2">
    <location>
        <begin position="374"/>
        <end position="394"/>
    </location>
</feature>
<dbReference type="RefSeq" id="WP_092905254.1">
    <property type="nucleotide sequence ID" value="NZ_FOZS01000002.1"/>
</dbReference>
<proteinExistence type="predicted"/>
<keyword evidence="4" id="KW-1185">Reference proteome</keyword>
<feature type="transmembrane region" description="Helical" evidence="2">
    <location>
        <begin position="467"/>
        <end position="486"/>
    </location>
</feature>